<dbReference type="InterPro" id="IPR001638">
    <property type="entry name" value="Solute-binding_3/MltF_N"/>
</dbReference>
<name>A0ABV7HD13_9GAMM</name>
<evidence type="ECO:0000256" key="1">
    <source>
        <dbReference type="SAM" id="SignalP"/>
    </source>
</evidence>
<accession>A0ABV7HD13</accession>
<dbReference type="Proteomes" id="UP001595476">
    <property type="component" value="Unassembled WGS sequence"/>
</dbReference>
<evidence type="ECO:0000259" key="2">
    <source>
        <dbReference type="SMART" id="SM00062"/>
    </source>
</evidence>
<protein>
    <submittedName>
        <fullName evidence="3">Substrate-binding periplasmic protein</fullName>
    </submittedName>
</protein>
<organism evidence="3 4">
    <name type="scientific">Litoribrevibacter euphylliae</name>
    <dbReference type="NCBI Taxonomy" id="1834034"/>
    <lineage>
        <taxon>Bacteria</taxon>
        <taxon>Pseudomonadati</taxon>
        <taxon>Pseudomonadota</taxon>
        <taxon>Gammaproteobacteria</taxon>
        <taxon>Oceanospirillales</taxon>
        <taxon>Oceanospirillaceae</taxon>
        <taxon>Litoribrevibacter</taxon>
    </lineage>
</organism>
<keyword evidence="4" id="KW-1185">Reference proteome</keyword>
<dbReference type="EMBL" id="JBHRSZ010000002">
    <property type="protein sequence ID" value="MFC3150568.1"/>
    <property type="molecule type" value="Genomic_DNA"/>
</dbReference>
<feature type="signal peptide" evidence="1">
    <location>
        <begin position="1"/>
        <end position="22"/>
    </location>
</feature>
<dbReference type="Pfam" id="PF00497">
    <property type="entry name" value="SBP_bac_3"/>
    <property type="match status" value="1"/>
</dbReference>
<gene>
    <name evidence="3" type="ORF">ACFOEK_06000</name>
</gene>
<dbReference type="RefSeq" id="WP_386717596.1">
    <property type="nucleotide sequence ID" value="NZ_JBHRSZ010000002.1"/>
</dbReference>
<dbReference type="SMART" id="SM00062">
    <property type="entry name" value="PBPb"/>
    <property type="match status" value="1"/>
</dbReference>
<dbReference type="PANTHER" id="PTHR38834">
    <property type="entry name" value="PERIPLASMIC SUBSTRATE BINDING PROTEIN FAMILY 3"/>
    <property type="match status" value="1"/>
</dbReference>
<dbReference type="SUPFAM" id="SSF53850">
    <property type="entry name" value="Periplasmic binding protein-like II"/>
    <property type="match status" value="1"/>
</dbReference>
<feature type="chain" id="PRO_5047145386" evidence="1">
    <location>
        <begin position="23"/>
        <end position="259"/>
    </location>
</feature>
<proteinExistence type="predicted"/>
<dbReference type="Gene3D" id="3.40.190.10">
    <property type="entry name" value="Periplasmic binding protein-like II"/>
    <property type="match status" value="2"/>
</dbReference>
<dbReference type="PANTHER" id="PTHR38834:SF3">
    <property type="entry name" value="SOLUTE-BINDING PROTEIN FAMILY 3_N-TERMINAL DOMAIN-CONTAINING PROTEIN"/>
    <property type="match status" value="1"/>
</dbReference>
<keyword evidence="1" id="KW-0732">Signal</keyword>
<evidence type="ECO:0000313" key="3">
    <source>
        <dbReference type="EMBL" id="MFC3150568.1"/>
    </source>
</evidence>
<reference evidence="4" key="1">
    <citation type="journal article" date="2019" name="Int. J. Syst. Evol. Microbiol.">
        <title>The Global Catalogue of Microorganisms (GCM) 10K type strain sequencing project: providing services to taxonomists for standard genome sequencing and annotation.</title>
        <authorList>
            <consortium name="The Broad Institute Genomics Platform"/>
            <consortium name="The Broad Institute Genome Sequencing Center for Infectious Disease"/>
            <person name="Wu L."/>
            <person name="Ma J."/>
        </authorList>
    </citation>
    <scope>NUCLEOTIDE SEQUENCE [LARGE SCALE GENOMIC DNA]</scope>
    <source>
        <strain evidence="4">KCTC 52438</strain>
    </source>
</reference>
<evidence type="ECO:0000313" key="4">
    <source>
        <dbReference type="Proteomes" id="UP001595476"/>
    </source>
</evidence>
<sequence>MKTLALFVSLFISCIVSNVALAANEASAAVVDKPVRFLASEWPPFEYTKPDGSLTGYSIDILKAMYAHLGEEPDIKIFPWNRSYKLAQEEENTAVFTMARSKKREDQFKWVGPIAPREIYLWKLKSRDDIKVKNFDDAKNYMIGTVRGEAGEQQLLDLGFDLKKNIHQVDKQTRNYLLLYKKRVDFIYGLEFTTIYGLQKAGFDPAKVEKSLLLNSGLEYYYGFNKNTSDDVVNRFQKALDAIKSNGTFAKIVSKYAVQ</sequence>
<feature type="domain" description="Solute-binding protein family 3/N-terminal" evidence="2">
    <location>
        <begin position="34"/>
        <end position="259"/>
    </location>
</feature>
<comment type="caution">
    <text evidence="3">The sequence shown here is derived from an EMBL/GenBank/DDBJ whole genome shotgun (WGS) entry which is preliminary data.</text>
</comment>